<dbReference type="InterPro" id="IPR017459">
    <property type="entry name" value="Glycosyl_Trfase_fam3_N_dom"/>
</dbReference>
<reference evidence="5 6" key="1">
    <citation type="submission" date="2024-02" db="EMBL/GenBank/DDBJ databases">
        <title>Discinaceae phylogenomics.</title>
        <authorList>
            <person name="Dirks A.C."/>
            <person name="James T.Y."/>
        </authorList>
    </citation>
    <scope>NUCLEOTIDE SEQUENCE [LARGE SCALE GENOMIC DNA]</scope>
    <source>
        <strain evidence="5 6">ACD0624</strain>
    </source>
</reference>
<dbReference type="Pfam" id="PF00591">
    <property type="entry name" value="Glycos_transf_3"/>
    <property type="match status" value="1"/>
</dbReference>
<dbReference type="PANTHER" id="PTHR43285">
    <property type="entry name" value="ANTHRANILATE PHOSPHORIBOSYLTRANSFERASE"/>
    <property type="match status" value="1"/>
</dbReference>
<dbReference type="PANTHER" id="PTHR43285:SF2">
    <property type="entry name" value="ANTHRANILATE PHOSPHORIBOSYLTRANSFERASE"/>
    <property type="match status" value="1"/>
</dbReference>
<feature type="domain" description="Glycosyl transferase family 3 N-terminal" evidence="4">
    <location>
        <begin position="9"/>
        <end position="71"/>
    </location>
</feature>
<keyword evidence="1 5" id="KW-0328">Glycosyltransferase</keyword>
<proteinExistence type="predicted"/>
<dbReference type="SUPFAM" id="SSF52418">
    <property type="entry name" value="Nucleoside phosphorylase/phosphoribosyltransferase catalytic domain"/>
    <property type="match status" value="1"/>
</dbReference>
<dbReference type="InterPro" id="IPR035902">
    <property type="entry name" value="Nuc_phospho_transferase"/>
</dbReference>
<keyword evidence="6" id="KW-1185">Reference proteome</keyword>
<evidence type="ECO:0000259" key="4">
    <source>
        <dbReference type="Pfam" id="PF02885"/>
    </source>
</evidence>
<accession>A0ABR3GMW2</accession>
<evidence type="ECO:0000256" key="2">
    <source>
        <dbReference type="ARBA" id="ARBA00022679"/>
    </source>
</evidence>
<dbReference type="SUPFAM" id="SSF47648">
    <property type="entry name" value="Nucleoside phosphorylase/phosphoribosyltransferase N-terminal domain"/>
    <property type="match status" value="1"/>
</dbReference>
<dbReference type="InterPro" id="IPR036320">
    <property type="entry name" value="Glycosyl_Trfase_fam3_N_dom_sf"/>
</dbReference>
<protein>
    <submittedName>
        <fullName evidence="5">Anthranilate phosphoribosyltransferase</fullName>
        <ecNumber evidence="5">2.4.2.18</ecNumber>
    </submittedName>
</protein>
<dbReference type="Gene3D" id="3.40.1030.10">
    <property type="entry name" value="Nucleoside phosphorylase/phosphoribosyltransferase catalytic domain"/>
    <property type="match status" value="1"/>
</dbReference>
<dbReference type="Pfam" id="PF02885">
    <property type="entry name" value="Glycos_trans_3N"/>
    <property type="match status" value="1"/>
</dbReference>
<dbReference type="InterPro" id="IPR000312">
    <property type="entry name" value="Glycosyl_Trfase_fam3"/>
</dbReference>
<dbReference type="EC" id="2.4.2.18" evidence="5"/>
<evidence type="ECO:0000256" key="1">
    <source>
        <dbReference type="ARBA" id="ARBA00022676"/>
    </source>
</evidence>
<dbReference type="GO" id="GO:0004048">
    <property type="term" value="F:anthranilate phosphoribosyltransferase activity"/>
    <property type="evidence" value="ECO:0007669"/>
    <property type="project" value="UniProtKB-EC"/>
</dbReference>
<sequence length="412" mass="43321">MASSSILPLLKALSNARDTVSPEDVTNAIALSFKDELSPVQTGALLTALHFTGLDQKAEIIAAAARAMRGAGLPIEGLGEDVNGTNGSDETYAGGLVDIVGTGGDGHNTFNVSTTSAILASGCGLRICKHGNRASTSTSGSADILTSLGASLLAVTPSVVTSIFTPPAPGARIPNFCFLFAPVFHPSMRHVAGIRKELGYRTIFNLLGPLVNPIDYSVRGGLEARIIGVGKRQLGTVFAETLILLGCRKGMVVCGEEGLDEVSCEGRTECWRLVEVEPRGEVEVDHFFVHPTETFGLPTHPLAAVAGGKSADENAEILERLLRGGEKGEEERAVKDFVLLNAAALLAISGMLGSVGRVKEGEVARSDVWKKAVEKAREGVESGRAWEEWTAFVEVSQNAAAAAARKNYLGSR</sequence>
<dbReference type="InterPro" id="IPR005940">
    <property type="entry name" value="Anthranilate_Pribosyl_Tfrase"/>
</dbReference>
<dbReference type="Gene3D" id="1.20.970.10">
    <property type="entry name" value="Transferase, Pyrimidine Nucleoside Phosphorylase, Chain C"/>
    <property type="match status" value="1"/>
</dbReference>
<dbReference type="Proteomes" id="UP001447188">
    <property type="component" value="Unassembled WGS sequence"/>
</dbReference>
<keyword evidence="2 5" id="KW-0808">Transferase</keyword>
<feature type="domain" description="Glycosyl transferase family 3" evidence="3">
    <location>
        <begin position="95"/>
        <end position="385"/>
    </location>
</feature>
<gene>
    <name evidence="5" type="primary">TRP4</name>
    <name evidence="5" type="ORF">Q9L58_003827</name>
</gene>
<evidence type="ECO:0000313" key="5">
    <source>
        <dbReference type="EMBL" id="KAL0637178.1"/>
    </source>
</evidence>
<name>A0ABR3GMW2_9PEZI</name>
<dbReference type="EMBL" id="JBBBZM010000038">
    <property type="protein sequence ID" value="KAL0637178.1"/>
    <property type="molecule type" value="Genomic_DNA"/>
</dbReference>
<evidence type="ECO:0000313" key="6">
    <source>
        <dbReference type="Proteomes" id="UP001447188"/>
    </source>
</evidence>
<comment type="caution">
    <text evidence="5">The sequence shown here is derived from an EMBL/GenBank/DDBJ whole genome shotgun (WGS) entry which is preliminary data.</text>
</comment>
<organism evidence="5 6">
    <name type="scientific">Discina gigas</name>
    <dbReference type="NCBI Taxonomy" id="1032678"/>
    <lineage>
        <taxon>Eukaryota</taxon>
        <taxon>Fungi</taxon>
        <taxon>Dikarya</taxon>
        <taxon>Ascomycota</taxon>
        <taxon>Pezizomycotina</taxon>
        <taxon>Pezizomycetes</taxon>
        <taxon>Pezizales</taxon>
        <taxon>Discinaceae</taxon>
        <taxon>Discina</taxon>
    </lineage>
</organism>
<evidence type="ECO:0000259" key="3">
    <source>
        <dbReference type="Pfam" id="PF00591"/>
    </source>
</evidence>
<dbReference type="NCBIfam" id="TIGR01245">
    <property type="entry name" value="trpD"/>
    <property type="match status" value="1"/>
</dbReference>